<dbReference type="AlphaFoldDB" id="A0A1I7NE72"/>
<feature type="transmembrane region" description="Helical" evidence="1">
    <location>
        <begin position="63"/>
        <end position="80"/>
    </location>
</feature>
<keyword evidence="1" id="KW-0812">Transmembrane</keyword>
<feature type="transmembrane region" description="Helical" evidence="1">
    <location>
        <begin position="283"/>
        <end position="304"/>
    </location>
</feature>
<dbReference type="Proteomes" id="UP000199537">
    <property type="component" value="Unassembled WGS sequence"/>
</dbReference>
<feature type="domain" description="Acyltransferase 3" evidence="2">
    <location>
        <begin position="24"/>
        <end position="333"/>
    </location>
</feature>
<reference evidence="4" key="1">
    <citation type="submission" date="2016-10" db="EMBL/GenBank/DDBJ databases">
        <authorList>
            <person name="Varghese N."/>
            <person name="Submissions S."/>
        </authorList>
    </citation>
    <scope>NUCLEOTIDE SEQUENCE [LARGE SCALE GENOMIC DNA]</scope>
    <source>
        <strain evidence="4">DSM 14807</strain>
    </source>
</reference>
<keyword evidence="1" id="KW-0472">Membrane</keyword>
<evidence type="ECO:0000256" key="1">
    <source>
        <dbReference type="SAM" id="Phobius"/>
    </source>
</evidence>
<evidence type="ECO:0000313" key="3">
    <source>
        <dbReference type="EMBL" id="SFV32964.1"/>
    </source>
</evidence>
<dbReference type="PANTHER" id="PTHR37312:SF1">
    <property type="entry name" value="MEMBRANE-BOUND ACYLTRANSFERASE YKRP-RELATED"/>
    <property type="match status" value="1"/>
</dbReference>
<dbReference type="RefSeq" id="WP_092459484.1">
    <property type="nucleotide sequence ID" value="NZ_FPCJ01000001.1"/>
</dbReference>
<keyword evidence="4" id="KW-1185">Reference proteome</keyword>
<sequence length="377" mass="44303">MKLKIKYWIEYFFNISHATQSRLSWVDYAKGIALILVAYRHILIGFERAGLPIHIILLKANEMFFSFRMPLFFILSGIFISKSLEKRGWLNLIKVKSQTLLYPYILWCTIQITLQILFSKYTNSDRTLHDFTYIITNPDALDQMWYLFALFNVSVLYIILKYLLKIPALIQLGVGIIFYYLSTKYNSGPIRDLLYFYPFFALGDLVSSYLLNKKFYPIYRSHGLFFGILPAFIISQWYFLQHENIEYTHIFQFAGVALIGCAFMLNICFILGKYDKLNFLKIVGYHSLYIYILHVGIASLFRVLFTHGLEIRNTNLLLPINLILSITLSIMLYNLIIRNGGWFIFILDKKRINNSINQEKQPIKLENANKVTFSLYN</sequence>
<name>A0A1I7NE72_9BACT</name>
<dbReference type="InterPro" id="IPR002656">
    <property type="entry name" value="Acyl_transf_3_dom"/>
</dbReference>
<dbReference type="OrthoDB" id="9809782at2"/>
<evidence type="ECO:0000313" key="4">
    <source>
        <dbReference type="Proteomes" id="UP000199537"/>
    </source>
</evidence>
<dbReference type="Pfam" id="PF01757">
    <property type="entry name" value="Acyl_transf_3"/>
    <property type="match status" value="1"/>
</dbReference>
<dbReference type="GO" id="GO:0016747">
    <property type="term" value="F:acyltransferase activity, transferring groups other than amino-acyl groups"/>
    <property type="evidence" value="ECO:0007669"/>
    <property type="project" value="InterPro"/>
</dbReference>
<accession>A0A1I7NE72</accession>
<dbReference type="PANTHER" id="PTHR37312">
    <property type="entry name" value="MEMBRANE-BOUND ACYLTRANSFERASE YKRP-RELATED"/>
    <property type="match status" value="1"/>
</dbReference>
<protein>
    <submittedName>
        <fullName evidence="3">Fucose 4-O-acetylase</fullName>
    </submittedName>
</protein>
<keyword evidence="1" id="KW-1133">Transmembrane helix</keyword>
<feature type="transmembrane region" description="Helical" evidence="1">
    <location>
        <begin position="194"/>
        <end position="211"/>
    </location>
</feature>
<dbReference type="STRING" id="1393122.SAMN05660895_1513"/>
<gene>
    <name evidence="3" type="ORF">SAMN05660895_1513</name>
</gene>
<dbReference type="InterPro" id="IPR052734">
    <property type="entry name" value="Nod_factor_acetyltransferase"/>
</dbReference>
<feature type="transmembrane region" description="Helical" evidence="1">
    <location>
        <begin position="25"/>
        <end position="43"/>
    </location>
</feature>
<feature type="transmembrane region" description="Helical" evidence="1">
    <location>
        <begin position="101"/>
        <end position="118"/>
    </location>
</feature>
<evidence type="ECO:0000259" key="2">
    <source>
        <dbReference type="Pfam" id="PF01757"/>
    </source>
</evidence>
<feature type="transmembrane region" description="Helical" evidence="1">
    <location>
        <begin position="316"/>
        <end position="336"/>
    </location>
</feature>
<organism evidence="3 4">
    <name type="scientific">Thermoflavifilum thermophilum</name>
    <dbReference type="NCBI Taxonomy" id="1393122"/>
    <lineage>
        <taxon>Bacteria</taxon>
        <taxon>Pseudomonadati</taxon>
        <taxon>Bacteroidota</taxon>
        <taxon>Chitinophagia</taxon>
        <taxon>Chitinophagales</taxon>
        <taxon>Chitinophagaceae</taxon>
        <taxon>Thermoflavifilum</taxon>
    </lineage>
</organism>
<feature type="transmembrane region" description="Helical" evidence="1">
    <location>
        <begin position="251"/>
        <end position="271"/>
    </location>
</feature>
<feature type="transmembrane region" description="Helical" evidence="1">
    <location>
        <begin position="166"/>
        <end position="182"/>
    </location>
</feature>
<feature type="transmembrane region" description="Helical" evidence="1">
    <location>
        <begin position="143"/>
        <end position="159"/>
    </location>
</feature>
<feature type="transmembrane region" description="Helical" evidence="1">
    <location>
        <begin position="223"/>
        <end position="239"/>
    </location>
</feature>
<proteinExistence type="predicted"/>
<dbReference type="EMBL" id="FPCJ01000001">
    <property type="protein sequence ID" value="SFV32964.1"/>
    <property type="molecule type" value="Genomic_DNA"/>
</dbReference>